<keyword evidence="3" id="KW-0472">Membrane</keyword>
<evidence type="ECO:0000313" key="5">
    <source>
        <dbReference type="Proteomes" id="UP001501480"/>
    </source>
</evidence>
<keyword evidence="3" id="KW-1133">Transmembrane helix</keyword>
<dbReference type="EMBL" id="BAAAPY010000004">
    <property type="protein sequence ID" value="GAA2076131.1"/>
    <property type="molecule type" value="Genomic_DNA"/>
</dbReference>
<reference evidence="4 5" key="1">
    <citation type="journal article" date="2019" name="Int. J. Syst. Evol. Microbiol.">
        <title>The Global Catalogue of Microorganisms (GCM) 10K type strain sequencing project: providing services to taxonomists for standard genome sequencing and annotation.</title>
        <authorList>
            <consortium name="The Broad Institute Genomics Platform"/>
            <consortium name="The Broad Institute Genome Sequencing Center for Infectious Disease"/>
            <person name="Wu L."/>
            <person name="Ma J."/>
        </authorList>
    </citation>
    <scope>NUCLEOTIDE SEQUENCE [LARGE SCALE GENOMIC DNA]</scope>
    <source>
        <strain evidence="4 5">JCM 15749</strain>
    </source>
</reference>
<dbReference type="Proteomes" id="UP001501480">
    <property type="component" value="Unassembled WGS sequence"/>
</dbReference>
<comment type="subcellular location">
    <subcellularLocation>
        <location evidence="1">Membrane</location>
        <topology evidence="1">Single-pass membrane protein</topology>
    </subcellularLocation>
</comment>
<dbReference type="RefSeq" id="WP_344326346.1">
    <property type="nucleotide sequence ID" value="NZ_BAAAPY010000004.1"/>
</dbReference>
<dbReference type="Pfam" id="PF13704">
    <property type="entry name" value="Glyco_tranf_2_4"/>
    <property type="match status" value="1"/>
</dbReference>
<keyword evidence="5" id="KW-1185">Reference proteome</keyword>
<organism evidence="4 5">
    <name type="scientific">Aeromicrobium halocynthiae</name>
    <dbReference type="NCBI Taxonomy" id="560557"/>
    <lineage>
        <taxon>Bacteria</taxon>
        <taxon>Bacillati</taxon>
        <taxon>Actinomycetota</taxon>
        <taxon>Actinomycetes</taxon>
        <taxon>Propionibacteriales</taxon>
        <taxon>Nocardioidaceae</taxon>
        <taxon>Aeromicrobium</taxon>
    </lineage>
</organism>
<accession>A0ABN2VXI5</accession>
<dbReference type="PANTHER" id="PTHR21461">
    <property type="entry name" value="GLYCOSYLTRANSFERASE FAMILY 92 PROTEIN"/>
    <property type="match status" value="1"/>
</dbReference>
<keyword evidence="2" id="KW-0812">Transmembrane</keyword>
<evidence type="ECO:0000256" key="1">
    <source>
        <dbReference type="ARBA" id="ARBA00004167"/>
    </source>
</evidence>
<evidence type="ECO:0000256" key="2">
    <source>
        <dbReference type="ARBA" id="ARBA00022692"/>
    </source>
</evidence>
<protein>
    <recommendedName>
        <fullName evidence="6">Glycosyltransferase family 2 protein</fullName>
    </recommendedName>
</protein>
<dbReference type="PANTHER" id="PTHR21461:SF69">
    <property type="entry name" value="GLYCOSYLTRANSFERASE FAMILY 92 PROTEIN"/>
    <property type="match status" value="1"/>
</dbReference>
<comment type="caution">
    <text evidence="4">The sequence shown here is derived from an EMBL/GenBank/DDBJ whole genome shotgun (WGS) entry which is preliminary data.</text>
</comment>
<gene>
    <name evidence="4" type="ORF">GCM10009821_14160</name>
</gene>
<name>A0ABN2VXI5_9ACTN</name>
<sequence>MSEPTIVMTLMVRDEADVVAAMIEHHLAEGVDLVIATDNGSVDGTREILADYAQTGRLELHDYLQHDKRQSQVVSSMASRAATEHGATWVINADADEFFVAVDPSMTLRDALRATPTGIGSFAVPVTNLTGAPARRGAAFERLVWRDLRKESTLMETVALHAHPTSDVIHVGRPGVTVQQGNHGVDIPSMGRPDPAHAIEVLHLPWRTYEQYSRKIDHMGRAYEASTTLNPSPRHHGMRDYRFLRAGHLEALYMVRHPGDEPGEDFEHEPRVLHSLQRVLESGQAVRPDRLRPLLIGGWDGYVPEECAEAARVAAVVIPLELEHLKASTRWRDLYRTEAAGRRRAEEQLELAARDDRSTARRLASRVLGAVRRRVAALRRR</sequence>
<evidence type="ECO:0000256" key="3">
    <source>
        <dbReference type="ARBA" id="ARBA00022989"/>
    </source>
</evidence>
<proteinExistence type="predicted"/>
<evidence type="ECO:0008006" key="6">
    <source>
        <dbReference type="Google" id="ProtNLM"/>
    </source>
</evidence>
<evidence type="ECO:0000313" key="4">
    <source>
        <dbReference type="EMBL" id="GAA2076131.1"/>
    </source>
</evidence>